<keyword evidence="3" id="KW-1185">Reference proteome</keyword>
<dbReference type="AlphaFoldDB" id="A0A4R2PUH9"/>
<dbReference type="EMBL" id="SLXP01000011">
    <property type="protein sequence ID" value="TCP39547.1"/>
    <property type="molecule type" value="Genomic_DNA"/>
</dbReference>
<dbReference type="InterPro" id="IPR002716">
    <property type="entry name" value="PIN_dom"/>
</dbReference>
<dbReference type="Proteomes" id="UP000294835">
    <property type="component" value="Unassembled WGS sequence"/>
</dbReference>
<evidence type="ECO:0000313" key="2">
    <source>
        <dbReference type="EMBL" id="TCP39547.1"/>
    </source>
</evidence>
<feature type="domain" description="PIN" evidence="1">
    <location>
        <begin position="3"/>
        <end position="120"/>
    </location>
</feature>
<name>A0A4R2PUH9_9RHOB</name>
<dbReference type="InterPro" id="IPR029060">
    <property type="entry name" value="PIN-like_dom_sf"/>
</dbReference>
<evidence type="ECO:0000313" key="3">
    <source>
        <dbReference type="Proteomes" id="UP000294835"/>
    </source>
</evidence>
<dbReference type="OrthoDB" id="9798990at2"/>
<gene>
    <name evidence="2" type="ORF">EV662_11127</name>
</gene>
<evidence type="ECO:0000259" key="1">
    <source>
        <dbReference type="Pfam" id="PF01850"/>
    </source>
</evidence>
<protein>
    <submittedName>
        <fullName evidence="2">PIN domain nuclease of toxin-antitoxin system</fullName>
    </submittedName>
</protein>
<dbReference type="PANTHER" id="PTHR36173">
    <property type="entry name" value="RIBONUCLEASE VAPC16-RELATED"/>
    <property type="match status" value="1"/>
</dbReference>
<dbReference type="CDD" id="cd09872">
    <property type="entry name" value="PIN_Sll0205-like"/>
    <property type="match status" value="1"/>
</dbReference>
<dbReference type="SUPFAM" id="SSF88723">
    <property type="entry name" value="PIN domain-like"/>
    <property type="match status" value="1"/>
</dbReference>
<sequence>MDVLLDTHAWTWMLTNDPKLTRAALEAAEAADAVRLSPISFFEISQKVRMGKWPEMAAFLDQLPDLAAGQGILSAPLVPEVAVLAGSMVWPHRDPFDRIIAATAVLSGAVLLSADAMFDTLENGGLQRVW</sequence>
<dbReference type="InterPro" id="IPR052919">
    <property type="entry name" value="TA_system_RNase"/>
</dbReference>
<reference evidence="2 3" key="1">
    <citation type="submission" date="2019-03" db="EMBL/GenBank/DDBJ databases">
        <title>Genomic Encyclopedia of Type Strains, Phase IV (KMG-IV): sequencing the most valuable type-strain genomes for metagenomic binning, comparative biology and taxonomic classification.</title>
        <authorList>
            <person name="Goeker M."/>
        </authorList>
    </citation>
    <scope>NUCLEOTIDE SEQUENCE [LARGE SCALE GENOMIC DNA]</scope>
    <source>
        <strain evidence="2 3">DSM 18063</strain>
    </source>
</reference>
<comment type="caution">
    <text evidence="2">The sequence shown here is derived from an EMBL/GenBank/DDBJ whole genome shotgun (WGS) entry which is preliminary data.</text>
</comment>
<accession>A0A4R2PUH9</accession>
<organism evidence="2 3">
    <name type="scientific">Rhodovulum marinum</name>
    <dbReference type="NCBI Taxonomy" id="320662"/>
    <lineage>
        <taxon>Bacteria</taxon>
        <taxon>Pseudomonadati</taxon>
        <taxon>Pseudomonadota</taxon>
        <taxon>Alphaproteobacteria</taxon>
        <taxon>Rhodobacterales</taxon>
        <taxon>Paracoccaceae</taxon>
        <taxon>Rhodovulum</taxon>
    </lineage>
</organism>
<proteinExistence type="predicted"/>
<dbReference type="InterPro" id="IPR041705">
    <property type="entry name" value="PIN_Sll0205"/>
</dbReference>
<dbReference type="Pfam" id="PF01850">
    <property type="entry name" value="PIN"/>
    <property type="match status" value="1"/>
</dbReference>
<dbReference type="Gene3D" id="3.40.50.1010">
    <property type="entry name" value="5'-nuclease"/>
    <property type="match status" value="1"/>
</dbReference>